<evidence type="ECO:0000313" key="4">
    <source>
        <dbReference type="Proteomes" id="UP000642284"/>
    </source>
</evidence>
<feature type="transmembrane region" description="Helical" evidence="2">
    <location>
        <begin position="87"/>
        <end position="117"/>
    </location>
</feature>
<keyword evidence="2" id="KW-0812">Transmembrane</keyword>
<feature type="transmembrane region" description="Helical" evidence="2">
    <location>
        <begin position="191"/>
        <end position="211"/>
    </location>
</feature>
<sequence length="394" mass="41965">MKATWLGYAAALWSLLYGVFGVYWALGGDAVAYPFAPIDEDHRSASLLEGAPAEAVGAAAGVLGLTGVLAGVALARGFGSGRLRTTLLWYGWGLGAVLALVIPDYTLIALAALWPVLIVFAFTGVPGPQDGVADILYWHRVHLIVVFAGGLLWVLAALAYRRRTAGACVRCGRDGRPGTDPAKLRRWGRRAVWVAVLSQIPYEVTRLAWYFGWPLGITDEFLKEIQETPGMLTMGLAAGLLSLGGAALTHGLTARWGEVFPRWTLFLAGRRVPPLLAVIPATVVAVALIPAGLMSLRLVGDEAGWGVTGPSVFWTAWGAALGVAALAYHLRRRGVCKRCGQDDRSPGTAQPRTAEPAPGDIRPPRTQPAPSARRPLRTGPGTDVHRYGPAEYTP</sequence>
<protein>
    <submittedName>
        <fullName evidence="3">NYN domain-containing protein</fullName>
    </submittedName>
</protein>
<reference evidence="3 4" key="1">
    <citation type="submission" date="2020-08" db="EMBL/GenBank/DDBJ databases">
        <title>Genemic of Streptomyces polyaspartic.</title>
        <authorList>
            <person name="Liu W."/>
        </authorList>
    </citation>
    <scope>NUCLEOTIDE SEQUENCE [LARGE SCALE GENOMIC DNA]</scope>
    <source>
        <strain evidence="3 4">TRM66268-LWL</strain>
    </source>
</reference>
<name>A0ABR7SF81_9ACTN</name>
<evidence type="ECO:0000256" key="1">
    <source>
        <dbReference type="SAM" id="MobiDB-lite"/>
    </source>
</evidence>
<comment type="caution">
    <text evidence="3">The sequence shown here is derived from an EMBL/GenBank/DDBJ whole genome shotgun (WGS) entry which is preliminary data.</text>
</comment>
<keyword evidence="2" id="KW-0472">Membrane</keyword>
<organism evidence="3 4">
    <name type="scientific">Streptomyces polyasparticus</name>
    <dbReference type="NCBI Taxonomy" id="2767826"/>
    <lineage>
        <taxon>Bacteria</taxon>
        <taxon>Bacillati</taxon>
        <taxon>Actinomycetota</taxon>
        <taxon>Actinomycetes</taxon>
        <taxon>Kitasatosporales</taxon>
        <taxon>Streptomycetaceae</taxon>
        <taxon>Streptomyces</taxon>
    </lineage>
</organism>
<feature type="transmembrane region" description="Helical" evidence="2">
    <location>
        <begin position="311"/>
        <end position="330"/>
    </location>
</feature>
<feature type="transmembrane region" description="Helical" evidence="2">
    <location>
        <begin position="5"/>
        <end position="26"/>
    </location>
</feature>
<proteinExistence type="predicted"/>
<feature type="region of interest" description="Disordered" evidence="1">
    <location>
        <begin position="338"/>
        <end position="394"/>
    </location>
</feature>
<evidence type="ECO:0000256" key="2">
    <source>
        <dbReference type="SAM" id="Phobius"/>
    </source>
</evidence>
<evidence type="ECO:0000313" key="3">
    <source>
        <dbReference type="EMBL" id="MBC9713126.1"/>
    </source>
</evidence>
<keyword evidence="4" id="KW-1185">Reference proteome</keyword>
<feature type="transmembrane region" description="Helical" evidence="2">
    <location>
        <begin position="231"/>
        <end position="254"/>
    </location>
</feature>
<dbReference type="EMBL" id="JACTVJ010000005">
    <property type="protein sequence ID" value="MBC9713126.1"/>
    <property type="molecule type" value="Genomic_DNA"/>
</dbReference>
<keyword evidence="2" id="KW-1133">Transmembrane helix</keyword>
<gene>
    <name evidence="3" type="ORF">H9Y04_11150</name>
</gene>
<feature type="transmembrane region" description="Helical" evidence="2">
    <location>
        <begin position="55"/>
        <end position="75"/>
    </location>
</feature>
<accession>A0ABR7SF81</accession>
<dbReference type="RefSeq" id="WP_187813572.1">
    <property type="nucleotide sequence ID" value="NZ_JACTVJ010000005.1"/>
</dbReference>
<feature type="transmembrane region" description="Helical" evidence="2">
    <location>
        <begin position="275"/>
        <end position="299"/>
    </location>
</feature>
<feature type="transmembrane region" description="Helical" evidence="2">
    <location>
        <begin position="137"/>
        <end position="160"/>
    </location>
</feature>
<dbReference type="Proteomes" id="UP000642284">
    <property type="component" value="Unassembled WGS sequence"/>
</dbReference>